<name>H2Y2W5_CIOIN</name>
<protein>
    <recommendedName>
        <fullName evidence="4">ZP domain-containing protein</fullName>
    </recommendedName>
</protein>
<dbReference type="InterPro" id="IPR042235">
    <property type="entry name" value="ZP-C_dom"/>
</dbReference>
<reference evidence="6" key="1">
    <citation type="journal article" date="2002" name="Science">
        <title>The draft genome of Ciona intestinalis: insights into chordate and vertebrate origins.</title>
        <authorList>
            <person name="Dehal P."/>
            <person name="Satou Y."/>
            <person name="Campbell R.K."/>
            <person name="Chapman J."/>
            <person name="Degnan B."/>
            <person name="De Tomaso A."/>
            <person name="Davidson B."/>
            <person name="Di Gregorio A."/>
            <person name="Gelpke M."/>
            <person name="Goodstein D.M."/>
            <person name="Harafuji N."/>
            <person name="Hastings K.E."/>
            <person name="Ho I."/>
            <person name="Hotta K."/>
            <person name="Huang W."/>
            <person name="Kawashima T."/>
            <person name="Lemaire P."/>
            <person name="Martinez D."/>
            <person name="Meinertzhagen I.A."/>
            <person name="Necula S."/>
            <person name="Nonaka M."/>
            <person name="Putnam N."/>
            <person name="Rash S."/>
            <person name="Saiga H."/>
            <person name="Satake M."/>
            <person name="Terry A."/>
            <person name="Yamada L."/>
            <person name="Wang H.G."/>
            <person name="Awazu S."/>
            <person name="Azumi K."/>
            <person name="Boore J."/>
            <person name="Branno M."/>
            <person name="Chin-Bow S."/>
            <person name="DeSantis R."/>
            <person name="Doyle S."/>
            <person name="Francino P."/>
            <person name="Keys D.N."/>
            <person name="Haga S."/>
            <person name="Hayashi H."/>
            <person name="Hino K."/>
            <person name="Imai K.S."/>
            <person name="Inaba K."/>
            <person name="Kano S."/>
            <person name="Kobayashi K."/>
            <person name="Kobayashi M."/>
            <person name="Lee B.I."/>
            <person name="Makabe K.W."/>
            <person name="Manohar C."/>
            <person name="Matassi G."/>
            <person name="Medina M."/>
            <person name="Mochizuki Y."/>
            <person name="Mount S."/>
            <person name="Morishita T."/>
            <person name="Miura S."/>
            <person name="Nakayama A."/>
            <person name="Nishizaka S."/>
            <person name="Nomoto H."/>
            <person name="Ohta F."/>
            <person name="Oishi K."/>
            <person name="Rigoutsos I."/>
            <person name="Sano M."/>
            <person name="Sasaki A."/>
            <person name="Sasakura Y."/>
            <person name="Shoguchi E."/>
            <person name="Shin-i T."/>
            <person name="Spagnuolo A."/>
            <person name="Stainier D."/>
            <person name="Suzuki M.M."/>
            <person name="Tassy O."/>
            <person name="Takatori N."/>
            <person name="Tokuoka M."/>
            <person name="Yagi K."/>
            <person name="Yoshizaki F."/>
            <person name="Wada S."/>
            <person name="Zhang C."/>
            <person name="Hyatt P.D."/>
            <person name="Larimer F."/>
            <person name="Detter C."/>
            <person name="Doggett N."/>
            <person name="Glavina T."/>
            <person name="Hawkins T."/>
            <person name="Richardson P."/>
            <person name="Lucas S."/>
            <person name="Kohara Y."/>
            <person name="Levine M."/>
            <person name="Satoh N."/>
            <person name="Rokhsar D.S."/>
        </authorList>
    </citation>
    <scope>NUCLEOTIDE SEQUENCE [LARGE SCALE GENOMIC DNA]</scope>
</reference>
<accession>H2Y2W5</accession>
<reference evidence="5" key="4">
    <citation type="submission" date="2025-09" db="UniProtKB">
        <authorList>
            <consortium name="Ensembl"/>
        </authorList>
    </citation>
    <scope>IDENTIFICATION</scope>
</reference>
<evidence type="ECO:0000259" key="4">
    <source>
        <dbReference type="PROSITE" id="PS51034"/>
    </source>
</evidence>
<dbReference type="HOGENOM" id="CLU_1057513_0_0_1"/>
<dbReference type="EMBL" id="EAAA01000751">
    <property type="status" value="NOT_ANNOTATED_CDS"/>
    <property type="molecule type" value="Genomic_DNA"/>
</dbReference>
<organism evidence="5 6">
    <name type="scientific">Ciona intestinalis</name>
    <name type="common">Transparent sea squirt</name>
    <name type="synonym">Ascidia intestinalis</name>
    <dbReference type="NCBI Taxonomy" id="7719"/>
    <lineage>
        <taxon>Eukaryota</taxon>
        <taxon>Metazoa</taxon>
        <taxon>Chordata</taxon>
        <taxon>Tunicata</taxon>
        <taxon>Ascidiacea</taxon>
        <taxon>Phlebobranchia</taxon>
        <taxon>Cionidae</taxon>
        <taxon>Ciona</taxon>
    </lineage>
</organism>
<dbReference type="InParanoid" id="H2Y2W5"/>
<evidence type="ECO:0000256" key="1">
    <source>
        <dbReference type="ARBA" id="ARBA00022729"/>
    </source>
</evidence>
<dbReference type="Gene3D" id="2.60.40.4100">
    <property type="entry name" value="Zona pellucida, ZP-C domain"/>
    <property type="match status" value="1"/>
</dbReference>
<feature type="signal peptide" evidence="3">
    <location>
        <begin position="1"/>
        <end position="29"/>
    </location>
</feature>
<evidence type="ECO:0000313" key="6">
    <source>
        <dbReference type="Proteomes" id="UP000008144"/>
    </source>
</evidence>
<dbReference type="Pfam" id="PF23344">
    <property type="entry name" value="ZP-N"/>
    <property type="match status" value="1"/>
</dbReference>
<keyword evidence="6" id="KW-1185">Reference proteome</keyword>
<evidence type="ECO:0000256" key="3">
    <source>
        <dbReference type="SAM" id="SignalP"/>
    </source>
</evidence>
<keyword evidence="2" id="KW-1015">Disulfide bond</keyword>
<dbReference type="Pfam" id="PF00100">
    <property type="entry name" value="Zona_pellucida"/>
    <property type="match status" value="1"/>
</dbReference>
<proteinExistence type="predicted"/>
<sequence length="263" mass="28377">MKGAGFVQLLGVVATGILVFYCKTASAQAQNCSTFPAAPKANDSVANAAYLDLNVTCGENNIFVRLSRCAILGLGYSGNVSLFNSTNQKINHTECIPIVSADKRFISFNFSSSFGTCASNITVTPNNIIYVYKLRNAEFSIGASAVIIRQIEFLSQFSCSYQSRYDISLESGLATSRKAINITAGKVSGTFSQILVMYNDSTFLHALTDNQTKSLTFVVPQYIYFAVVSNADPSQYVMQASDCWVTETNDAASATKYTLISGG</sequence>
<evidence type="ECO:0000256" key="2">
    <source>
        <dbReference type="ARBA" id="ARBA00023157"/>
    </source>
</evidence>
<keyword evidence="1 3" id="KW-0732">Signal</keyword>
<dbReference type="PROSITE" id="PS51034">
    <property type="entry name" value="ZP_2"/>
    <property type="match status" value="1"/>
</dbReference>
<feature type="domain" description="ZP" evidence="4">
    <location>
        <begin position="56"/>
        <end position="263"/>
    </location>
</feature>
<dbReference type="GO" id="GO:0009986">
    <property type="term" value="C:cell surface"/>
    <property type="evidence" value="ECO:0000318"/>
    <property type="project" value="GO_Central"/>
</dbReference>
<evidence type="ECO:0000313" key="5">
    <source>
        <dbReference type="Ensembl" id="ENSCINP00000036250.1"/>
    </source>
</evidence>
<dbReference type="InterPro" id="IPR001507">
    <property type="entry name" value="ZP_dom"/>
</dbReference>
<dbReference type="Proteomes" id="UP000008144">
    <property type="component" value="Chromosome 11"/>
</dbReference>
<dbReference type="PANTHER" id="PTHR14002:SF54">
    <property type="entry name" value="ZONA PELLUCIDA SPERM-BINDING PROTEIN 2"/>
    <property type="match status" value="1"/>
</dbReference>
<dbReference type="Ensembl" id="ENSCINT00000034166.1">
    <property type="protein sequence ID" value="ENSCINP00000036250.1"/>
    <property type="gene ID" value="ENSCING00000020704.1"/>
</dbReference>
<dbReference type="GeneTree" id="ENSGT00940000163632"/>
<feature type="chain" id="PRO_5003577985" description="ZP domain-containing protein" evidence="3">
    <location>
        <begin position="30"/>
        <end position="263"/>
    </location>
</feature>
<dbReference type="InterPro" id="IPR055356">
    <property type="entry name" value="ZP-N"/>
</dbReference>
<dbReference type="STRING" id="7719.ENSCINP00000036250"/>
<dbReference type="GO" id="GO:0005615">
    <property type="term" value="C:extracellular space"/>
    <property type="evidence" value="ECO:0000318"/>
    <property type="project" value="GO_Central"/>
</dbReference>
<dbReference type="PANTHER" id="PTHR14002">
    <property type="entry name" value="ENDOGLIN/TGF-BETA RECEPTOR TYPE III"/>
    <property type="match status" value="1"/>
</dbReference>
<dbReference type="Gene3D" id="2.60.40.3210">
    <property type="entry name" value="Zona pellucida, ZP-N domain"/>
    <property type="match status" value="1"/>
</dbReference>
<dbReference type="AlphaFoldDB" id="H2Y2W5"/>
<reference evidence="5" key="2">
    <citation type="journal article" date="2008" name="Genome Biol.">
        <title>Improved genome assembly and evidence-based global gene model set for the chordate Ciona intestinalis: new insight into intron and operon populations.</title>
        <authorList>
            <person name="Satou Y."/>
            <person name="Mineta K."/>
            <person name="Ogasawara M."/>
            <person name="Sasakura Y."/>
            <person name="Shoguchi E."/>
            <person name="Ueno K."/>
            <person name="Yamada L."/>
            <person name="Matsumoto J."/>
            <person name="Wasserscheid J."/>
            <person name="Dewar K."/>
            <person name="Wiley G.B."/>
            <person name="Macmil S.L."/>
            <person name="Roe B.A."/>
            <person name="Zeller R.W."/>
            <person name="Hastings K.E."/>
            <person name="Lemaire P."/>
            <person name="Lindquist E."/>
            <person name="Endo T."/>
            <person name="Hotta K."/>
            <person name="Inaba K."/>
        </authorList>
    </citation>
    <scope>NUCLEOTIDE SEQUENCE [LARGE SCALE GENOMIC DNA]</scope>
    <source>
        <strain evidence="5">wild type</strain>
    </source>
</reference>
<reference evidence="5" key="3">
    <citation type="submission" date="2025-08" db="UniProtKB">
        <authorList>
            <consortium name="Ensembl"/>
        </authorList>
    </citation>
    <scope>IDENTIFICATION</scope>
</reference>
<dbReference type="InterPro" id="IPR055355">
    <property type="entry name" value="ZP-C"/>
</dbReference>